<sequence>MSQAVATPLTNPKTGTDFLASTNFKVAQDMSVLEESMKSVFKKDYPPYQHYGREKESERPKLAEVMTRDDTFFKDKASETVRAFEYRYLPKPVALDDIHQKLRSTNFKMDTDVNKVNVFETMHTSYFKPKMTPGYQRTEPASTTTVSHIPQGDPDKAPDPCSDYRDRFMGHDTSIHVTHRAPSMHEGGPPTVKGDDRMTNFKTSHGDQFPGKWEKPVKTLPAPYGYNIPVGDPAKVTINSTTMQDTFPFLSDKSETKPYCKSSVSAYLGRTNFKERDGHDKYNDYLSTASVSFQPTTTLLERYRPGKHRNHSDFPEGDLQDSRVTERVNMTTSRFYHGNPPLGLHNRIVSGANLRTKSNVQFEEPPLTRTYYDTTTSSTFQPKNVPYTYDRTKFHSDTNIPMDYYDKSEIKPTSSFMDYKDPMIGRMNMHKSALENLKMSHILPPLGGSQLHNTTHQVMFTPKSAEKHSYDPQRLQKSSVPLGTLKIV</sequence>
<protein>
    <submittedName>
        <fullName evidence="3">Testis-expressed protein 45-like</fullName>
    </submittedName>
</protein>
<evidence type="ECO:0000313" key="3">
    <source>
        <dbReference type="RefSeq" id="XP_022308696.1"/>
    </source>
</evidence>
<dbReference type="InterPro" id="IPR028001">
    <property type="entry name" value="SAXO5"/>
</dbReference>
<feature type="region of interest" description="Disordered" evidence="1">
    <location>
        <begin position="130"/>
        <end position="161"/>
    </location>
</feature>
<feature type="compositionally biased region" description="Polar residues" evidence="1">
    <location>
        <begin position="139"/>
        <end position="148"/>
    </location>
</feature>
<reference evidence="3" key="1">
    <citation type="submission" date="2025-08" db="UniProtKB">
        <authorList>
            <consortium name="RefSeq"/>
        </authorList>
    </citation>
    <scope>IDENTIFICATION</scope>
    <source>
        <tissue evidence="3">Whole sample</tissue>
    </source>
</reference>
<dbReference type="AlphaFoldDB" id="A0A8B8C0W3"/>
<dbReference type="PANTHER" id="PTHR34828:SF1">
    <property type="entry name" value="TESTIS-EXPRESSED PROTEIN 45"/>
    <property type="match status" value="1"/>
</dbReference>
<dbReference type="KEGG" id="cvn:111114607"/>
<evidence type="ECO:0000256" key="1">
    <source>
        <dbReference type="SAM" id="MobiDB-lite"/>
    </source>
</evidence>
<evidence type="ECO:0000313" key="2">
    <source>
        <dbReference type="Proteomes" id="UP000694844"/>
    </source>
</evidence>
<organism evidence="2 3">
    <name type="scientific">Crassostrea virginica</name>
    <name type="common">Eastern oyster</name>
    <dbReference type="NCBI Taxonomy" id="6565"/>
    <lineage>
        <taxon>Eukaryota</taxon>
        <taxon>Metazoa</taxon>
        <taxon>Spiralia</taxon>
        <taxon>Lophotrochozoa</taxon>
        <taxon>Mollusca</taxon>
        <taxon>Bivalvia</taxon>
        <taxon>Autobranchia</taxon>
        <taxon>Pteriomorphia</taxon>
        <taxon>Ostreida</taxon>
        <taxon>Ostreoidea</taxon>
        <taxon>Ostreidae</taxon>
        <taxon>Crassostrea</taxon>
    </lineage>
</organism>
<dbReference type="RefSeq" id="XP_022308696.1">
    <property type="nucleotide sequence ID" value="XM_022452988.1"/>
</dbReference>
<dbReference type="Pfam" id="PF15373">
    <property type="entry name" value="SAXO5-like"/>
    <property type="match status" value="1"/>
</dbReference>
<dbReference type="Proteomes" id="UP000694844">
    <property type="component" value="Chromosome 9"/>
</dbReference>
<gene>
    <name evidence="3" type="primary">LOC111114607</name>
</gene>
<dbReference type="GeneID" id="111114607"/>
<accession>A0A8B8C0W3</accession>
<dbReference type="OrthoDB" id="6151791at2759"/>
<dbReference type="PANTHER" id="PTHR34828">
    <property type="entry name" value="TESTIS-EXPRESSED PROTEIN 45"/>
    <property type="match status" value="1"/>
</dbReference>
<name>A0A8B8C0W3_CRAVI</name>
<proteinExistence type="predicted"/>
<keyword evidence="2" id="KW-1185">Reference proteome</keyword>